<gene>
    <name evidence="2" type="ORF">ATL17_1595</name>
</gene>
<dbReference type="OrthoDB" id="7652274at2"/>
<protein>
    <submittedName>
        <fullName evidence="2">Uncharacterized protein</fullName>
    </submittedName>
</protein>
<feature type="region of interest" description="Disordered" evidence="1">
    <location>
        <begin position="62"/>
        <end position="103"/>
    </location>
</feature>
<keyword evidence="3" id="KW-1185">Reference proteome</keyword>
<evidence type="ECO:0000256" key="1">
    <source>
        <dbReference type="SAM" id="MobiDB-lite"/>
    </source>
</evidence>
<evidence type="ECO:0000313" key="3">
    <source>
        <dbReference type="Proteomes" id="UP000295391"/>
    </source>
</evidence>
<organism evidence="2 3">
    <name type="scientific">Maritalea mobilis</name>
    <dbReference type="NCBI Taxonomy" id="483324"/>
    <lineage>
        <taxon>Bacteria</taxon>
        <taxon>Pseudomonadati</taxon>
        <taxon>Pseudomonadota</taxon>
        <taxon>Alphaproteobacteria</taxon>
        <taxon>Hyphomicrobiales</taxon>
        <taxon>Devosiaceae</taxon>
        <taxon>Maritalea</taxon>
    </lineage>
</organism>
<feature type="compositionally biased region" description="Acidic residues" evidence="1">
    <location>
        <begin position="94"/>
        <end position="103"/>
    </location>
</feature>
<feature type="compositionally biased region" description="Basic and acidic residues" evidence="1">
    <location>
        <begin position="76"/>
        <end position="91"/>
    </location>
</feature>
<dbReference type="EMBL" id="SNYR01000002">
    <property type="protein sequence ID" value="TDQ63588.1"/>
    <property type="molecule type" value="Genomic_DNA"/>
</dbReference>
<accession>A0A4R6VJB3</accession>
<name>A0A4R6VJB3_9HYPH</name>
<proteinExistence type="predicted"/>
<reference evidence="2 3" key="1">
    <citation type="submission" date="2019-03" db="EMBL/GenBank/DDBJ databases">
        <title>Genomic Encyclopedia of Type Strains, Phase III (KMG-III): the genomes of soil and plant-associated and newly described type strains.</title>
        <authorList>
            <person name="Whitman W."/>
        </authorList>
    </citation>
    <scope>NUCLEOTIDE SEQUENCE [LARGE SCALE GENOMIC DNA]</scope>
    <source>
        <strain evidence="2 3">CGMCC 1.7002</strain>
    </source>
</reference>
<sequence length="103" mass="11563">MTERLDALMVRGYTDREGNQKNNYTKIGVAFPMPNGGYRLKLEAIPVPTIYDGKVECSMILVPPRQQDGQQSNQRADGRPGDSRFDPKVPDFGDQSDDDDLPF</sequence>
<dbReference type="RefSeq" id="WP_133572263.1">
    <property type="nucleotide sequence ID" value="NZ_SNYR01000002.1"/>
</dbReference>
<evidence type="ECO:0000313" key="2">
    <source>
        <dbReference type="EMBL" id="TDQ63588.1"/>
    </source>
</evidence>
<comment type="caution">
    <text evidence="2">The sequence shown here is derived from an EMBL/GenBank/DDBJ whole genome shotgun (WGS) entry which is preliminary data.</text>
</comment>
<dbReference type="Proteomes" id="UP000295391">
    <property type="component" value="Unassembled WGS sequence"/>
</dbReference>
<dbReference type="AlphaFoldDB" id="A0A4R6VJB3"/>